<dbReference type="EMBL" id="GBRH01194907">
    <property type="protein sequence ID" value="JAE02989.1"/>
    <property type="molecule type" value="Transcribed_RNA"/>
</dbReference>
<protein>
    <submittedName>
        <fullName evidence="1">Uncharacterized protein</fullName>
    </submittedName>
</protein>
<organism evidence="1">
    <name type="scientific">Arundo donax</name>
    <name type="common">Giant reed</name>
    <name type="synonym">Donax arundinaceus</name>
    <dbReference type="NCBI Taxonomy" id="35708"/>
    <lineage>
        <taxon>Eukaryota</taxon>
        <taxon>Viridiplantae</taxon>
        <taxon>Streptophyta</taxon>
        <taxon>Embryophyta</taxon>
        <taxon>Tracheophyta</taxon>
        <taxon>Spermatophyta</taxon>
        <taxon>Magnoliopsida</taxon>
        <taxon>Liliopsida</taxon>
        <taxon>Poales</taxon>
        <taxon>Poaceae</taxon>
        <taxon>PACMAD clade</taxon>
        <taxon>Arundinoideae</taxon>
        <taxon>Arundineae</taxon>
        <taxon>Arundo</taxon>
    </lineage>
</organism>
<evidence type="ECO:0000313" key="1">
    <source>
        <dbReference type="EMBL" id="JAE02989.1"/>
    </source>
</evidence>
<sequence length="26" mass="2962">MALRGVGCHWFCPLGIHWSNICHCYG</sequence>
<dbReference type="AlphaFoldDB" id="A0A0A9EVH0"/>
<accession>A0A0A9EVH0</accession>
<proteinExistence type="predicted"/>
<reference evidence="1" key="1">
    <citation type="submission" date="2014-09" db="EMBL/GenBank/DDBJ databases">
        <authorList>
            <person name="Magalhaes I.L.F."/>
            <person name="Oliveira U."/>
            <person name="Santos F.R."/>
            <person name="Vidigal T.H.D.A."/>
            <person name="Brescovit A.D."/>
            <person name="Santos A.J."/>
        </authorList>
    </citation>
    <scope>NUCLEOTIDE SEQUENCE</scope>
    <source>
        <tissue evidence="1">Shoot tissue taken approximately 20 cm above the soil surface</tissue>
    </source>
</reference>
<name>A0A0A9EVH0_ARUDO</name>
<reference evidence="1" key="2">
    <citation type="journal article" date="2015" name="Data Brief">
        <title>Shoot transcriptome of the giant reed, Arundo donax.</title>
        <authorList>
            <person name="Barrero R.A."/>
            <person name="Guerrero F.D."/>
            <person name="Moolhuijzen P."/>
            <person name="Goolsby J.A."/>
            <person name="Tidwell J."/>
            <person name="Bellgard S.E."/>
            <person name="Bellgard M.I."/>
        </authorList>
    </citation>
    <scope>NUCLEOTIDE SEQUENCE</scope>
    <source>
        <tissue evidence="1">Shoot tissue taken approximately 20 cm above the soil surface</tissue>
    </source>
</reference>